<protein>
    <submittedName>
        <fullName evidence="1">Uncharacterized protein</fullName>
    </submittedName>
</protein>
<sequence length="106" mass="11863">MRRGVLCVKRCSARLGGNAKTVLNWLVINLNALKRTQTIANARSQFASLSDTDRKYVVDWLKNAHKLFLFSLERHCATCTVTIYSNLLKTKSILLAGSSSLKYSKA</sequence>
<comment type="caution">
    <text evidence="1">The sequence shown here is derived from an EMBL/GenBank/DDBJ whole genome shotgun (WGS) entry which is preliminary data.</text>
</comment>
<evidence type="ECO:0000313" key="2">
    <source>
        <dbReference type="Proteomes" id="UP000735302"/>
    </source>
</evidence>
<name>A0AAV4AKU0_9GAST</name>
<keyword evidence="2" id="KW-1185">Reference proteome</keyword>
<dbReference type="Proteomes" id="UP000735302">
    <property type="component" value="Unassembled WGS sequence"/>
</dbReference>
<proteinExistence type="predicted"/>
<gene>
    <name evidence="1" type="ORF">PoB_003401700</name>
</gene>
<dbReference type="AlphaFoldDB" id="A0AAV4AKU0"/>
<accession>A0AAV4AKU0</accession>
<dbReference type="EMBL" id="BLXT01003865">
    <property type="protein sequence ID" value="GFO07512.1"/>
    <property type="molecule type" value="Genomic_DNA"/>
</dbReference>
<organism evidence="1 2">
    <name type="scientific">Plakobranchus ocellatus</name>
    <dbReference type="NCBI Taxonomy" id="259542"/>
    <lineage>
        <taxon>Eukaryota</taxon>
        <taxon>Metazoa</taxon>
        <taxon>Spiralia</taxon>
        <taxon>Lophotrochozoa</taxon>
        <taxon>Mollusca</taxon>
        <taxon>Gastropoda</taxon>
        <taxon>Heterobranchia</taxon>
        <taxon>Euthyneura</taxon>
        <taxon>Panpulmonata</taxon>
        <taxon>Sacoglossa</taxon>
        <taxon>Placobranchoidea</taxon>
        <taxon>Plakobranchidae</taxon>
        <taxon>Plakobranchus</taxon>
    </lineage>
</organism>
<evidence type="ECO:0000313" key="1">
    <source>
        <dbReference type="EMBL" id="GFO07512.1"/>
    </source>
</evidence>
<reference evidence="1 2" key="1">
    <citation type="journal article" date="2021" name="Elife">
        <title>Chloroplast acquisition without the gene transfer in kleptoplastic sea slugs, Plakobranchus ocellatus.</title>
        <authorList>
            <person name="Maeda T."/>
            <person name="Takahashi S."/>
            <person name="Yoshida T."/>
            <person name="Shimamura S."/>
            <person name="Takaki Y."/>
            <person name="Nagai Y."/>
            <person name="Toyoda A."/>
            <person name="Suzuki Y."/>
            <person name="Arimoto A."/>
            <person name="Ishii H."/>
            <person name="Satoh N."/>
            <person name="Nishiyama T."/>
            <person name="Hasebe M."/>
            <person name="Maruyama T."/>
            <person name="Minagawa J."/>
            <person name="Obokata J."/>
            <person name="Shigenobu S."/>
        </authorList>
    </citation>
    <scope>NUCLEOTIDE SEQUENCE [LARGE SCALE GENOMIC DNA]</scope>
</reference>